<accession>A0A329LKK9</accession>
<keyword evidence="1" id="KW-0472">Membrane</keyword>
<keyword evidence="3" id="KW-1185">Reference proteome</keyword>
<feature type="transmembrane region" description="Helical" evidence="1">
    <location>
        <begin position="109"/>
        <end position="127"/>
    </location>
</feature>
<evidence type="ECO:0000313" key="3">
    <source>
        <dbReference type="Proteomes" id="UP000250369"/>
    </source>
</evidence>
<dbReference type="OrthoDB" id="2678045at2"/>
<dbReference type="EMBL" id="QMFB01000058">
    <property type="protein sequence ID" value="RAV08481.1"/>
    <property type="molecule type" value="Genomic_DNA"/>
</dbReference>
<proteinExistence type="predicted"/>
<reference evidence="2 3" key="1">
    <citation type="journal article" date="2009" name="Int. J. Syst. Evol. Microbiol.">
        <title>Paenibacillus contaminans sp. nov., isolated from a contaminated laboratory plate.</title>
        <authorList>
            <person name="Chou J.H."/>
            <person name="Lee J.H."/>
            <person name="Lin M.C."/>
            <person name="Chang P.S."/>
            <person name="Arun A.B."/>
            <person name="Young C.C."/>
            <person name="Chen W.M."/>
        </authorList>
    </citation>
    <scope>NUCLEOTIDE SEQUENCE [LARGE SCALE GENOMIC DNA]</scope>
    <source>
        <strain evidence="2 3">CKOBP-6</strain>
    </source>
</reference>
<organism evidence="2 3">
    <name type="scientific">Paenibacillus contaminans</name>
    <dbReference type="NCBI Taxonomy" id="450362"/>
    <lineage>
        <taxon>Bacteria</taxon>
        <taxon>Bacillati</taxon>
        <taxon>Bacillota</taxon>
        <taxon>Bacilli</taxon>
        <taxon>Bacillales</taxon>
        <taxon>Paenibacillaceae</taxon>
        <taxon>Paenibacillus</taxon>
    </lineage>
</organism>
<protein>
    <submittedName>
        <fullName evidence="2">Uncharacterized protein</fullName>
    </submittedName>
</protein>
<keyword evidence="1" id="KW-0812">Transmembrane</keyword>
<sequence>MKDRHLSEHSTIYNYTLLKKIPYSTYYKTLYAGILALGVISLVTAYGLAAFITIVIAYVLVQVLHALLLRQLLAIAHSNQRNVWKFKLNFPSVGYLPEGFIPSSLYKRLHLHLSIVGTAVIGLAYVWVQPLYFYSLLMMHAWVLLPRLFHLWQFHKLKKSGLIKCNPLDTSFYIT</sequence>
<dbReference type="RefSeq" id="WP_113036802.1">
    <property type="nucleotide sequence ID" value="NZ_QMFB01000058.1"/>
</dbReference>
<name>A0A329LKK9_9BACL</name>
<gene>
    <name evidence="2" type="ORF">DQG23_40840</name>
</gene>
<keyword evidence="1" id="KW-1133">Transmembrane helix</keyword>
<evidence type="ECO:0000313" key="2">
    <source>
        <dbReference type="EMBL" id="RAV08481.1"/>
    </source>
</evidence>
<evidence type="ECO:0000256" key="1">
    <source>
        <dbReference type="SAM" id="Phobius"/>
    </source>
</evidence>
<dbReference type="AlphaFoldDB" id="A0A329LKK9"/>
<dbReference type="Proteomes" id="UP000250369">
    <property type="component" value="Unassembled WGS sequence"/>
</dbReference>
<comment type="caution">
    <text evidence="2">The sequence shown here is derived from an EMBL/GenBank/DDBJ whole genome shotgun (WGS) entry which is preliminary data.</text>
</comment>
<feature type="transmembrane region" description="Helical" evidence="1">
    <location>
        <begin position="30"/>
        <end position="61"/>
    </location>
</feature>